<dbReference type="Proteomes" id="UP000473885">
    <property type="component" value="Unassembled WGS sequence"/>
</dbReference>
<accession>A0A6M0R8X4</accession>
<sequence>MLTLMQIDARGVSCPQPVLMTKKGLGAHPEGIDVIVDNATAKGNVERFMKKSGYNVKIEERSEDYILSARK</sequence>
<dbReference type="CDD" id="cd03421">
    <property type="entry name" value="SirA_like_N"/>
    <property type="match status" value="1"/>
</dbReference>
<protein>
    <submittedName>
        <fullName evidence="2">SirA family protein</fullName>
    </submittedName>
</protein>
<dbReference type="SUPFAM" id="SSF64307">
    <property type="entry name" value="SirA-like"/>
    <property type="match status" value="1"/>
</dbReference>
<gene>
    <name evidence="2" type="ORF">FDF74_05680</name>
</gene>
<evidence type="ECO:0000313" key="2">
    <source>
        <dbReference type="EMBL" id="NEZ46705.1"/>
    </source>
</evidence>
<evidence type="ECO:0000259" key="1">
    <source>
        <dbReference type="PROSITE" id="PS01148"/>
    </source>
</evidence>
<reference evidence="2 3" key="1">
    <citation type="submission" date="2019-04" db="EMBL/GenBank/DDBJ databases">
        <title>Genome sequencing of Clostridium botulinum Groups I-IV and Clostridium butyricum.</title>
        <authorList>
            <person name="Brunt J."/>
            <person name="Van Vliet A.H.M."/>
            <person name="Stringer S.C."/>
            <person name="Carter A.T."/>
            <person name="Peck M.W."/>
        </authorList>
    </citation>
    <scope>NUCLEOTIDE SEQUENCE [LARGE SCALE GENOMIC DNA]</scope>
    <source>
        <strain evidence="2 3">IFR 18/094</strain>
    </source>
</reference>
<keyword evidence="3" id="KW-1185">Reference proteome</keyword>
<dbReference type="Pfam" id="PF01206">
    <property type="entry name" value="TusA"/>
    <property type="match status" value="1"/>
</dbReference>
<dbReference type="AlphaFoldDB" id="A0A6M0R8X4"/>
<feature type="domain" description="UPF0033" evidence="1">
    <location>
        <begin position="7"/>
        <end position="31"/>
    </location>
</feature>
<dbReference type="EMBL" id="SXDP01000003">
    <property type="protein sequence ID" value="NEZ46705.1"/>
    <property type="molecule type" value="Genomic_DNA"/>
</dbReference>
<evidence type="ECO:0000313" key="3">
    <source>
        <dbReference type="Proteomes" id="UP000473885"/>
    </source>
</evidence>
<dbReference type="InterPro" id="IPR036868">
    <property type="entry name" value="TusA-like_sf"/>
</dbReference>
<dbReference type="InterPro" id="IPR001455">
    <property type="entry name" value="TusA-like"/>
</dbReference>
<proteinExistence type="predicted"/>
<dbReference type="PROSITE" id="PS01148">
    <property type="entry name" value="UPF0033"/>
    <property type="match status" value="1"/>
</dbReference>
<organism evidence="2 3">
    <name type="scientific">Clostridium niameyense</name>
    <dbReference type="NCBI Taxonomy" id="1622073"/>
    <lineage>
        <taxon>Bacteria</taxon>
        <taxon>Bacillati</taxon>
        <taxon>Bacillota</taxon>
        <taxon>Clostridia</taxon>
        <taxon>Eubacteriales</taxon>
        <taxon>Clostridiaceae</taxon>
        <taxon>Clostridium</taxon>
    </lineage>
</organism>
<dbReference type="Gene3D" id="3.30.110.40">
    <property type="entry name" value="TusA-like domain"/>
    <property type="match status" value="1"/>
</dbReference>
<name>A0A6M0R8X4_9CLOT</name>
<comment type="caution">
    <text evidence="2">The sequence shown here is derived from an EMBL/GenBank/DDBJ whole genome shotgun (WGS) entry which is preliminary data.</text>
</comment>